<feature type="domain" description="Rieske" evidence="7">
    <location>
        <begin position="27"/>
        <end position="133"/>
    </location>
</feature>
<dbReference type="SUPFAM" id="SSF50022">
    <property type="entry name" value="ISP domain"/>
    <property type="match status" value="1"/>
</dbReference>
<dbReference type="Pfam" id="PF19301">
    <property type="entry name" value="LigXa_C"/>
    <property type="match status" value="1"/>
</dbReference>
<proteinExistence type="predicted"/>
<comment type="caution">
    <text evidence="8">The sequence shown here is derived from an EMBL/GenBank/DDBJ whole genome shotgun (WGS) entry which is preliminary data.</text>
</comment>
<dbReference type="SUPFAM" id="SSF55961">
    <property type="entry name" value="Bet v1-like"/>
    <property type="match status" value="1"/>
</dbReference>
<keyword evidence="3" id="KW-0560">Oxidoreductase</keyword>
<dbReference type="Proteomes" id="UP000617355">
    <property type="component" value="Unassembled WGS sequence"/>
</dbReference>
<dbReference type="RefSeq" id="WP_188526234.1">
    <property type="nucleotide sequence ID" value="NZ_BMGI01000001.1"/>
</dbReference>
<dbReference type="EMBL" id="BMGI01000001">
    <property type="protein sequence ID" value="GGD25361.1"/>
    <property type="molecule type" value="Genomic_DNA"/>
</dbReference>
<evidence type="ECO:0000256" key="4">
    <source>
        <dbReference type="ARBA" id="ARBA00023004"/>
    </source>
</evidence>
<evidence type="ECO:0000313" key="8">
    <source>
        <dbReference type="EMBL" id="GGD25361.1"/>
    </source>
</evidence>
<keyword evidence="1" id="KW-0001">2Fe-2S</keyword>
<keyword evidence="4" id="KW-0408">Iron</keyword>
<feature type="compositionally biased region" description="Polar residues" evidence="6">
    <location>
        <begin position="1"/>
        <end position="14"/>
    </location>
</feature>
<evidence type="ECO:0000256" key="5">
    <source>
        <dbReference type="ARBA" id="ARBA00023014"/>
    </source>
</evidence>
<dbReference type="InterPro" id="IPR036922">
    <property type="entry name" value="Rieske_2Fe-2S_sf"/>
</dbReference>
<dbReference type="PANTHER" id="PTHR21266">
    <property type="entry name" value="IRON-SULFUR DOMAIN CONTAINING PROTEIN"/>
    <property type="match status" value="1"/>
</dbReference>
<dbReference type="CDD" id="cd08878">
    <property type="entry name" value="RHO_alpha_C_DMO-like"/>
    <property type="match status" value="1"/>
</dbReference>
<dbReference type="InterPro" id="IPR045623">
    <property type="entry name" value="LigXa_C"/>
</dbReference>
<dbReference type="InterPro" id="IPR017941">
    <property type="entry name" value="Rieske_2Fe-2S"/>
</dbReference>
<evidence type="ECO:0000256" key="6">
    <source>
        <dbReference type="SAM" id="MobiDB-lite"/>
    </source>
</evidence>
<evidence type="ECO:0000256" key="3">
    <source>
        <dbReference type="ARBA" id="ARBA00023002"/>
    </source>
</evidence>
<organism evidence="8 9">
    <name type="scientific">Sinisalibacter lacisalsi</name>
    <dbReference type="NCBI Taxonomy" id="1526570"/>
    <lineage>
        <taxon>Bacteria</taxon>
        <taxon>Pseudomonadati</taxon>
        <taxon>Pseudomonadota</taxon>
        <taxon>Alphaproteobacteria</taxon>
        <taxon>Rhodobacterales</taxon>
        <taxon>Roseobacteraceae</taxon>
        <taxon>Sinisalibacter</taxon>
    </lineage>
</organism>
<gene>
    <name evidence="8" type="ORF">GCM10011358_07270</name>
</gene>
<dbReference type="CDD" id="cd03479">
    <property type="entry name" value="Rieske_RO_Alpha_PhDO_like"/>
    <property type="match status" value="1"/>
</dbReference>
<evidence type="ECO:0000313" key="9">
    <source>
        <dbReference type="Proteomes" id="UP000617355"/>
    </source>
</evidence>
<keyword evidence="5" id="KW-0411">Iron-sulfur</keyword>
<evidence type="ECO:0000259" key="7">
    <source>
        <dbReference type="PROSITE" id="PS51296"/>
    </source>
</evidence>
<dbReference type="Gene3D" id="3.90.380.10">
    <property type="entry name" value="Naphthalene 1,2-dioxygenase Alpha Subunit, Chain A, domain 1"/>
    <property type="match status" value="1"/>
</dbReference>
<dbReference type="Pfam" id="PF00355">
    <property type="entry name" value="Rieske"/>
    <property type="match status" value="1"/>
</dbReference>
<name>A0ABQ1QG11_9RHOB</name>
<keyword evidence="2" id="KW-0479">Metal-binding</keyword>
<evidence type="ECO:0000256" key="2">
    <source>
        <dbReference type="ARBA" id="ARBA00022723"/>
    </source>
</evidence>
<dbReference type="Gene3D" id="2.102.10.10">
    <property type="entry name" value="Rieske [2Fe-2S] iron-sulphur domain"/>
    <property type="match status" value="1"/>
</dbReference>
<reference evidence="9" key="1">
    <citation type="journal article" date="2019" name="Int. J. Syst. Evol. Microbiol.">
        <title>The Global Catalogue of Microorganisms (GCM) 10K type strain sequencing project: providing services to taxonomists for standard genome sequencing and annotation.</title>
        <authorList>
            <consortium name="The Broad Institute Genomics Platform"/>
            <consortium name="The Broad Institute Genome Sequencing Center for Infectious Disease"/>
            <person name="Wu L."/>
            <person name="Ma J."/>
        </authorList>
    </citation>
    <scope>NUCLEOTIDE SEQUENCE [LARGE SCALE GENOMIC DNA]</scope>
    <source>
        <strain evidence="9">CGMCC 1.12922</strain>
    </source>
</reference>
<dbReference type="InterPro" id="IPR050584">
    <property type="entry name" value="Cholesterol_7-desaturase"/>
</dbReference>
<sequence length="440" mass="50038">MISQDLNDTITKTGPGTPAGEVMRRYWQPAALADELEGKRPVVPVRLLGEDLVLFRDEEGKLGLIGRRCPHRGVDLCYGRLEDNGLRCPFHGWHFNREGQCVEQPGEPEGSRMHENIRTAAYPVVEKNGIIFAYMGPGEPPAFPDFDCFRAPDTHVFAFKGLWECNWLQALEVGIDPAHASFLHRFLQDEDPADSYGKQFRDKAANTEIPMTQLLREYPRPEISVEDTEFGMRIIALRHLDDGRTHVRVTNQIFPEAITIPMSREMIITQWHVPIDDENCYWYSMFTSYGEPVNKALMREQRLKEHRLPDYAPLKNARNNWGYNPDEQARETYTGMGLDINVHDQWAVESMGRIQDRTEEHLGKTDTAIIRYRRKLRAAIAALGEGKEEELPMRGGVDPATIHGPAANDTLCSDGDWQRAYTEGDAARRAACTGWDATID</sequence>
<evidence type="ECO:0000256" key="1">
    <source>
        <dbReference type="ARBA" id="ARBA00022714"/>
    </source>
</evidence>
<dbReference type="PROSITE" id="PS51296">
    <property type="entry name" value="RIESKE"/>
    <property type="match status" value="1"/>
</dbReference>
<keyword evidence="9" id="KW-1185">Reference proteome</keyword>
<protein>
    <submittedName>
        <fullName evidence="8">Ring-hydroxylating oxygenase subunit alpha</fullName>
    </submittedName>
</protein>
<dbReference type="PANTHER" id="PTHR21266:SF59">
    <property type="entry name" value="BLR4922 PROTEIN"/>
    <property type="match status" value="1"/>
</dbReference>
<accession>A0ABQ1QG11</accession>
<feature type="region of interest" description="Disordered" evidence="6">
    <location>
        <begin position="1"/>
        <end position="21"/>
    </location>
</feature>